<dbReference type="NCBIfam" id="TIGR00996">
    <property type="entry name" value="Mtu_fam_mce"/>
    <property type="match status" value="1"/>
</dbReference>
<evidence type="ECO:0000313" key="4">
    <source>
        <dbReference type="EMBL" id="TCK20305.1"/>
    </source>
</evidence>
<dbReference type="RefSeq" id="WP_132428963.1">
    <property type="nucleotide sequence ID" value="NZ_SMFZ01000002.1"/>
</dbReference>
<dbReference type="Pfam" id="PF11887">
    <property type="entry name" value="Mce4_CUP1"/>
    <property type="match status" value="1"/>
</dbReference>
<dbReference type="OrthoDB" id="3460188at2"/>
<feature type="region of interest" description="Disordered" evidence="1">
    <location>
        <begin position="343"/>
        <end position="373"/>
    </location>
</feature>
<comment type="caution">
    <text evidence="4">The sequence shown here is derived from an EMBL/GenBank/DDBJ whole genome shotgun (WGS) entry which is preliminary data.</text>
</comment>
<dbReference type="GO" id="GO:0005576">
    <property type="term" value="C:extracellular region"/>
    <property type="evidence" value="ECO:0007669"/>
    <property type="project" value="TreeGrafter"/>
</dbReference>
<dbReference type="GO" id="GO:0051701">
    <property type="term" value="P:biological process involved in interaction with host"/>
    <property type="evidence" value="ECO:0007669"/>
    <property type="project" value="TreeGrafter"/>
</dbReference>
<sequence length="484" mass="51529">MRSSRKVLQGLAFVMVIVGLLGLSVASYAGVFKQSDDVQLKVDRVGTQLQERADVKVRGLIVGQVSQVSTDGPVSTITMQMDPAMIDQIPSNVTARLLPKTLFGEKFVSLVPQQGPSTKPLAAGDVIDEDRSQSAREVERVLDDLLPLLQAVRPDQLASTLGALSSALQGRGDQLGRTLEQLNTLTKGLNPSVPDLQEDIRQLADFSQNLSDATPDLLASTDNLTTTLRTVVEQRDGLRNLFGKVTTASDDLRAFLDANGDNIIGLTKASRPTLETLARYSPEFPCLTRQLVDLIPKINDAIHPDTDPGVHITLEIVANKGKYLPNQDEPEYGDDRGPRCYPIPTPKGTQYPPDGPFRDGSVPGPAPEGQPMGPPAQFGVEDFGTYDGTNSFGLIQDQTAINGAGPFPVLPASPLSGTPLAGVLPGITPSSYNSSDMGIGNSPGEQQIVSELLATQRGGAPKAVPAWSTMMVAPMYRGAEVTVS</sequence>
<feature type="compositionally biased region" description="Pro residues" evidence="1">
    <location>
        <begin position="364"/>
        <end position="373"/>
    </location>
</feature>
<feature type="domain" description="Mce/MlaD" evidence="2">
    <location>
        <begin position="37"/>
        <end position="112"/>
    </location>
</feature>
<name>A0A4R1HIM4_PSEEN</name>
<protein>
    <submittedName>
        <fullName evidence="4">Virulence factor Mce-like protein</fullName>
    </submittedName>
</protein>
<reference evidence="4 5" key="1">
    <citation type="submission" date="2019-03" db="EMBL/GenBank/DDBJ databases">
        <title>Sequencing the genomes of 1000 actinobacteria strains.</title>
        <authorList>
            <person name="Klenk H.-P."/>
        </authorList>
    </citation>
    <scope>NUCLEOTIDE SEQUENCE [LARGE SCALE GENOMIC DNA]</scope>
    <source>
        <strain evidence="4 5">DSM 44969</strain>
    </source>
</reference>
<evidence type="ECO:0000259" key="3">
    <source>
        <dbReference type="Pfam" id="PF11887"/>
    </source>
</evidence>
<dbReference type="PANTHER" id="PTHR33371">
    <property type="entry name" value="INTERMEMBRANE PHOSPHOLIPID TRANSPORT SYSTEM BINDING PROTEIN MLAD-RELATED"/>
    <property type="match status" value="1"/>
</dbReference>
<evidence type="ECO:0000259" key="2">
    <source>
        <dbReference type="Pfam" id="PF02470"/>
    </source>
</evidence>
<dbReference type="Proteomes" id="UP000295560">
    <property type="component" value="Unassembled WGS sequence"/>
</dbReference>
<dbReference type="EMBL" id="SMFZ01000002">
    <property type="protein sequence ID" value="TCK20305.1"/>
    <property type="molecule type" value="Genomic_DNA"/>
</dbReference>
<dbReference type="InterPro" id="IPR024516">
    <property type="entry name" value="Mce_C"/>
</dbReference>
<dbReference type="Pfam" id="PF02470">
    <property type="entry name" value="MlaD"/>
    <property type="match status" value="1"/>
</dbReference>
<organism evidence="4 5">
    <name type="scientific">Pseudonocardia endophytica</name>
    <dbReference type="NCBI Taxonomy" id="401976"/>
    <lineage>
        <taxon>Bacteria</taxon>
        <taxon>Bacillati</taxon>
        <taxon>Actinomycetota</taxon>
        <taxon>Actinomycetes</taxon>
        <taxon>Pseudonocardiales</taxon>
        <taxon>Pseudonocardiaceae</taxon>
        <taxon>Pseudonocardia</taxon>
    </lineage>
</organism>
<dbReference type="InterPro" id="IPR005693">
    <property type="entry name" value="Mce"/>
</dbReference>
<evidence type="ECO:0000256" key="1">
    <source>
        <dbReference type="SAM" id="MobiDB-lite"/>
    </source>
</evidence>
<dbReference type="InterPro" id="IPR052336">
    <property type="entry name" value="MlaD_Phospholipid_Transporter"/>
</dbReference>
<dbReference type="InterPro" id="IPR003399">
    <property type="entry name" value="Mce/MlaD"/>
</dbReference>
<gene>
    <name evidence="4" type="ORF">EV378_4264</name>
</gene>
<dbReference type="PANTHER" id="PTHR33371:SF19">
    <property type="entry name" value="MCE-FAMILY PROTEIN MCE4A"/>
    <property type="match status" value="1"/>
</dbReference>
<feature type="domain" description="Mammalian cell entry C-terminal" evidence="3">
    <location>
        <begin position="118"/>
        <end position="338"/>
    </location>
</feature>
<accession>A0A4R1HIM4</accession>
<proteinExistence type="predicted"/>
<dbReference type="AlphaFoldDB" id="A0A4R1HIM4"/>
<keyword evidence="5" id="KW-1185">Reference proteome</keyword>
<evidence type="ECO:0000313" key="5">
    <source>
        <dbReference type="Proteomes" id="UP000295560"/>
    </source>
</evidence>